<feature type="domain" description="G" evidence="5">
    <location>
        <begin position="99"/>
        <end position="220"/>
    </location>
</feature>
<evidence type="ECO:0000313" key="6">
    <source>
        <dbReference type="EMBL" id="CAD7247445.1"/>
    </source>
</evidence>
<dbReference type="EMBL" id="LR900971">
    <property type="protein sequence ID" value="CAD7247445.1"/>
    <property type="molecule type" value="Genomic_DNA"/>
</dbReference>
<sequence length="347" mass="38554">MIHALAETMNPSKTVATFLRTLTRHHLQSPHHLQSSRHLGRASARRERRLQGPTSPLHPSETERLQVPRFRDAAATSEELRRRLGEEPRAPPDARSVGVVVLGAPNAGKSTLVNQLMAVKVCSVSKKVHTTRKKARAILIEGDTQVVFLDTPGLVTKWQAQRHRLGKEFLEDSDASAKAADVLLVLHDASNHWTRDALDRKALRILHLFPGKESVLVFNKVDLLRSKRKLLDLVRVLSDGVIGGRSVAFRVQRPGKRPDGPGGRTETVQEMLEGLRKRQWSEEEVREHVKTRKGWPGFSSVFMVSALTGDGCRGLKVGGPLLLLVTVARWWHVVVAIWLSPSSDGGI</sequence>
<dbReference type="OrthoDB" id="8954335at2759"/>
<organism evidence="6">
    <name type="scientific">Darwinula stevensoni</name>
    <dbReference type="NCBI Taxonomy" id="69355"/>
    <lineage>
        <taxon>Eukaryota</taxon>
        <taxon>Metazoa</taxon>
        <taxon>Ecdysozoa</taxon>
        <taxon>Arthropoda</taxon>
        <taxon>Crustacea</taxon>
        <taxon>Oligostraca</taxon>
        <taxon>Ostracoda</taxon>
        <taxon>Podocopa</taxon>
        <taxon>Podocopida</taxon>
        <taxon>Darwinulocopina</taxon>
        <taxon>Darwinuloidea</taxon>
        <taxon>Darwinulidae</taxon>
        <taxon>Darwinula</taxon>
    </lineage>
</organism>
<dbReference type="EMBL" id="CAJPEV010001454">
    <property type="protein sequence ID" value="CAG0892749.1"/>
    <property type="molecule type" value="Genomic_DNA"/>
</dbReference>
<evidence type="ECO:0000256" key="1">
    <source>
        <dbReference type="ARBA" id="ARBA00007921"/>
    </source>
</evidence>
<dbReference type="SUPFAM" id="SSF52540">
    <property type="entry name" value="P-loop containing nucleoside triphosphate hydrolases"/>
    <property type="match status" value="1"/>
</dbReference>
<dbReference type="GO" id="GO:0005759">
    <property type="term" value="C:mitochondrial matrix"/>
    <property type="evidence" value="ECO:0007669"/>
    <property type="project" value="TreeGrafter"/>
</dbReference>
<dbReference type="InterPro" id="IPR006073">
    <property type="entry name" value="GTP-bd"/>
</dbReference>
<dbReference type="GO" id="GO:0019843">
    <property type="term" value="F:rRNA binding"/>
    <property type="evidence" value="ECO:0007669"/>
    <property type="project" value="TreeGrafter"/>
</dbReference>
<feature type="compositionally biased region" description="Basic residues" evidence="4">
    <location>
        <begin position="26"/>
        <end position="40"/>
    </location>
</feature>
<dbReference type="GO" id="GO:0000028">
    <property type="term" value="P:ribosomal small subunit assembly"/>
    <property type="evidence" value="ECO:0007669"/>
    <property type="project" value="TreeGrafter"/>
</dbReference>
<comment type="similarity">
    <text evidence="1">Belongs to the TRAFAC class TrmE-Era-EngA-EngB-Septin-like GTPase superfamily. Era GTPase family.</text>
</comment>
<evidence type="ECO:0000256" key="3">
    <source>
        <dbReference type="ARBA" id="ARBA00030975"/>
    </source>
</evidence>
<dbReference type="GO" id="GO:0005525">
    <property type="term" value="F:GTP binding"/>
    <property type="evidence" value="ECO:0007669"/>
    <property type="project" value="InterPro"/>
</dbReference>
<protein>
    <recommendedName>
        <fullName evidence="2">GTPase Era, mitochondrial</fullName>
    </recommendedName>
    <alternativeName>
        <fullName evidence="3">ERA-like protein 1</fullName>
    </alternativeName>
</protein>
<dbReference type="NCBIfam" id="TIGR00231">
    <property type="entry name" value="small_GTP"/>
    <property type="match status" value="1"/>
</dbReference>
<proteinExistence type="inferred from homology"/>
<dbReference type="InterPro" id="IPR027417">
    <property type="entry name" value="P-loop_NTPase"/>
</dbReference>
<dbReference type="CDD" id="cd04163">
    <property type="entry name" value="Era"/>
    <property type="match status" value="1"/>
</dbReference>
<evidence type="ECO:0000313" key="7">
    <source>
        <dbReference type="Proteomes" id="UP000677054"/>
    </source>
</evidence>
<keyword evidence="7" id="KW-1185">Reference proteome</keyword>
<name>A0A7R8XBE7_9CRUS</name>
<dbReference type="PANTHER" id="PTHR42698:SF1">
    <property type="entry name" value="GTPASE ERA, MITOCHONDRIAL"/>
    <property type="match status" value="1"/>
</dbReference>
<dbReference type="InterPro" id="IPR030388">
    <property type="entry name" value="G_ERA_dom"/>
</dbReference>
<reference evidence="6" key="1">
    <citation type="submission" date="2020-11" db="EMBL/GenBank/DDBJ databases">
        <authorList>
            <person name="Tran Van P."/>
        </authorList>
    </citation>
    <scope>NUCLEOTIDE SEQUENCE</scope>
</reference>
<dbReference type="InterPro" id="IPR005225">
    <property type="entry name" value="Small_GTP-bd"/>
</dbReference>
<dbReference type="PANTHER" id="PTHR42698">
    <property type="entry name" value="GTPASE ERA"/>
    <property type="match status" value="1"/>
</dbReference>
<dbReference type="AlphaFoldDB" id="A0A7R8XBE7"/>
<feature type="region of interest" description="Disordered" evidence="4">
    <location>
        <begin position="26"/>
        <end position="72"/>
    </location>
</feature>
<dbReference type="GO" id="GO:0043024">
    <property type="term" value="F:ribosomal small subunit binding"/>
    <property type="evidence" value="ECO:0007669"/>
    <property type="project" value="TreeGrafter"/>
</dbReference>
<dbReference type="Gene3D" id="3.40.50.300">
    <property type="entry name" value="P-loop containing nucleotide triphosphate hydrolases"/>
    <property type="match status" value="1"/>
</dbReference>
<dbReference type="Proteomes" id="UP000677054">
    <property type="component" value="Unassembled WGS sequence"/>
</dbReference>
<evidence type="ECO:0000256" key="2">
    <source>
        <dbReference type="ARBA" id="ARBA00019149"/>
    </source>
</evidence>
<evidence type="ECO:0000259" key="5">
    <source>
        <dbReference type="Pfam" id="PF01926"/>
    </source>
</evidence>
<dbReference type="InterPro" id="IPR005662">
    <property type="entry name" value="GTPase_Era-like"/>
</dbReference>
<accession>A0A7R8XBE7</accession>
<evidence type="ECO:0000256" key="4">
    <source>
        <dbReference type="SAM" id="MobiDB-lite"/>
    </source>
</evidence>
<gene>
    <name evidence="6" type="ORF">DSTB1V02_LOCUS7276</name>
</gene>
<feature type="compositionally biased region" description="Basic and acidic residues" evidence="4">
    <location>
        <begin position="60"/>
        <end position="72"/>
    </location>
</feature>
<dbReference type="Pfam" id="PF01926">
    <property type="entry name" value="MMR_HSR1"/>
    <property type="match status" value="1"/>
</dbReference>